<reference evidence="1 2" key="1">
    <citation type="journal article" date="2016" name="Nat. Commun.">
        <title>Local admixture of amplified and diversified secreted pathogenesis determinants shapes mosaic Toxoplasma gondii genomes.</title>
        <authorList>
            <person name="Lorenzi H."/>
            <person name="Khan A."/>
            <person name="Behnke M.S."/>
            <person name="Namasivayam S."/>
            <person name="Swapna L.S."/>
            <person name="Hadjithomas M."/>
            <person name="Karamycheva S."/>
            <person name="Pinney D."/>
            <person name="Brunk B.P."/>
            <person name="Ajioka J.W."/>
            <person name="Ajzenberg D."/>
            <person name="Boothroyd J.C."/>
            <person name="Boyle J.P."/>
            <person name="Darde M.L."/>
            <person name="Diaz-Miranda M.A."/>
            <person name="Dubey J.P."/>
            <person name="Fritz H.M."/>
            <person name="Gennari S.M."/>
            <person name="Gregory B.D."/>
            <person name="Kim K."/>
            <person name="Saeij J.P."/>
            <person name="Su C."/>
            <person name="White M.W."/>
            <person name="Zhu X.Q."/>
            <person name="Howe D.K."/>
            <person name="Rosenthal B.M."/>
            <person name="Grigg M.E."/>
            <person name="Parkinson J."/>
            <person name="Liu L."/>
            <person name="Kissinger J.C."/>
            <person name="Roos D.S."/>
            <person name="Sibley L.D."/>
        </authorList>
    </citation>
    <scope>NUCLEOTIDE SEQUENCE [LARGE SCALE GENOMIC DNA]</scope>
    <source>
        <strain evidence="1 2">COUG</strain>
    </source>
</reference>
<evidence type="ECO:0000313" key="2">
    <source>
        <dbReference type="Proteomes" id="UP000236343"/>
    </source>
</evidence>
<dbReference type="EMBL" id="AGQR02002007">
    <property type="protein sequence ID" value="PIM00276.1"/>
    <property type="molecule type" value="Genomic_DNA"/>
</dbReference>
<protein>
    <submittedName>
        <fullName evidence="1">Uncharacterized protein</fullName>
    </submittedName>
</protein>
<accession>A0A2G8XZ28</accession>
<proteinExistence type="predicted"/>
<dbReference type="AlphaFoldDB" id="A0A2G8XZ28"/>
<sequence>MCALNLNKQPHTQIQTFRHRDRHIYVDRDGNGSRLWVGRCRLLELLHCRVLLFQRFFCIKFIIGMHFLCGGQGERRTVSLIYRKGVLQCTTSRSSGRSEAAKLLHLLQASYCLEQLGDGQTLYRIEIPICADAYMCKPLHIRIYVGFSCPIFDSFLLRPDYTRISAVPCDTETQLLLFFSVFEFGISLYTDTVTQRTVRQRKT</sequence>
<gene>
    <name evidence="1" type="ORF">TGCOUG_285665</name>
</gene>
<name>A0A2G8XZ28_TOXGO</name>
<dbReference type="VEuPathDB" id="ToxoDB:TGCOUG_285665"/>
<dbReference type="Proteomes" id="UP000236343">
    <property type="component" value="Unassembled WGS sequence"/>
</dbReference>
<evidence type="ECO:0000313" key="1">
    <source>
        <dbReference type="EMBL" id="PIM00276.1"/>
    </source>
</evidence>
<comment type="caution">
    <text evidence="1">The sequence shown here is derived from an EMBL/GenBank/DDBJ whole genome shotgun (WGS) entry which is preliminary data.</text>
</comment>
<organism evidence="1 2">
    <name type="scientific">Toxoplasma gondii COUG</name>
    <dbReference type="NCBI Taxonomy" id="1074873"/>
    <lineage>
        <taxon>Eukaryota</taxon>
        <taxon>Sar</taxon>
        <taxon>Alveolata</taxon>
        <taxon>Apicomplexa</taxon>
        <taxon>Conoidasida</taxon>
        <taxon>Coccidia</taxon>
        <taxon>Eucoccidiorida</taxon>
        <taxon>Eimeriorina</taxon>
        <taxon>Sarcocystidae</taxon>
        <taxon>Toxoplasma</taxon>
    </lineage>
</organism>